<evidence type="ECO:0000256" key="1">
    <source>
        <dbReference type="SAM" id="MobiDB-lite"/>
    </source>
</evidence>
<protein>
    <submittedName>
        <fullName evidence="2">Uncharacterized protein</fullName>
    </submittedName>
</protein>
<evidence type="ECO:0000313" key="2">
    <source>
        <dbReference type="EMBL" id="CBW75982.1"/>
    </source>
</evidence>
<dbReference type="KEGG" id="brh:RBRH_04099"/>
<evidence type="ECO:0000313" key="3">
    <source>
        <dbReference type="Proteomes" id="UP000007437"/>
    </source>
</evidence>
<name>E5AL25_MYCRK</name>
<feature type="region of interest" description="Disordered" evidence="1">
    <location>
        <begin position="1"/>
        <end position="20"/>
    </location>
</feature>
<dbReference type="AlphaFoldDB" id="E5AL25"/>
<gene>
    <name evidence="2" type="ordered locus">RBRH_04099</name>
</gene>
<proteinExistence type="predicted"/>
<dbReference type="EMBL" id="FR687359">
    <property type="protein sequence ID" value="CBW75982.1"/>
    <property type="molecule type" value="Genomic_DNA"/>
</dbReference>
<organism evidence="2 3">
    <name type="scientific">Mycetohabitans rhizoxinica (strain DSM 19002 / CIP 109453 / HKI 454)</name>
    <name type="common">Paraburkholderia rhizoxinica</name>
    <dbReference type="NCBI Taxonomy" id="882378"/>
    <lineage>
        <taxon>Bacteria</taxon>
        <taxon>Pseudomonadati</taxon>
        <taxon>Pseudomonadota</taxon>
        <taxon>Betaproteobacteria</taxon>
        <taxon>Burkholderiales</taxon>
        <taxon>Burkholderiaceae</taxon>
        <taxon>Mycetohabitans</taxon>
    </lineage>
</organism>
<dbReference type="Proteomes" id="UP000007437">
    <property type="component" value="Chromosome"/>
</dbReference>
<reference evidence="2 3" key="1">
    <citation type="journal article" date="2011" name="J. Bacteriol.">
        <title>Complete genome sequence of Burkholderia rhizoxinica, an endosymbiont of Rhizopus microsporus.</title>
        <authorList>
            <person name="Lackner G."/>
            <person name="Moebius N."/>
            <person name="Partida-Martinez L."/>
            <person name="Hertweck C."/>
        </authorList>
    </citation>
    <scope>NUCLEOTIDE SEQUENCE [LARGE SCALE GENOMIC DNA]</scope>
    <source>
        <strain evidence="3">DSM 19002 / CIP 109453 / HKI 454</strain>
    </source>
</reference>
<dbReference type="HOGENOM" id="CLU_3150500_0_0_4"/>
<sequence>MPPRIGSMTHERHPGAYNNPRRCAAREAAAMRLLDMQGQRDLPTQCGS</sequence>
<accession>E5AL25</accession>